<evidence type="ECO:0000313" key="4">
    <source>
        <dbReference type="Proteomes" id="UP000688137"/>
    </source>
</evidence>
<dbReference type="Proteomes" id="UP000688137">
    <property type="component" value="Unassembled WGS sequence"/>
</dbReference>
<sequence>MIKPRQNSLQAIRINQSSEKIMKSIPIKPTSQSEFQNKKSTDHTDPNELRPFLEDLMRRYDKIAIELQAAQLKNYEYNDQNQKLIKENEQLKEEAKSKENEVNSLYSKLAGYQNKYGQQIDLLQNDNMKVVQVLTQKIDDLESELKKTQNDLDYNKGLLILREQEVLEWRSRKQFDESKTLKELNQIKQILQTKEQELQALRIKYDFKQKTTQSSSGQQLELDALRQELYIKEQQLIKINNQENSEQCNIYQNEINRINKIVVELRKEVEKLKQEQADYEWLKRRYEKEHQNFSTLRV</sequence>
<dbReference type="EMBL" id="CAJJDM010000113">
    <property type="protein sequence ID" value="CAD8099775.1"/>
    <property type="molecule type" value="Genomic_DNA"/>
</dbReference>
<dbReference type="AlphaFoldDB" id="A0A8S1P9S5"/>
<feature type="region of interest" description="Disordered" evidence="2">
    <location>
        <begin position="20"/>
        <end position="48"/>
    </location>
</feature>
<proteinExistence type="predicted"/>
<evidence type="ECO:0000256" key="1">
    <source>
        <dbReference type="SAM" id="Coils"/>
    </source>
</evidence>
<keyword evidence="1" id="KW-0175">Coiled coil</keyword>
<feature type="coiled-coil region" evidence="1">
    <location>
        <begin position="53"/>
        <end position="151"/>
    </location>
</feature>
<dbReference type="OMA" id="QENSEQC"/>
<accession>A0A8S1P9S5</accession>
<comment type="caution">
    <text evidence="3">The sequence shown here is derived from an EMBL/GenBank/DDBJ whole genome shotgun (WGS) entry which is preliminary data.</text>
</comment>
<gene>
    <name evidence="3" type="ORF">PPRIM_AZ9-3.1.T1100134</name>
</gene>
<evidence type="ECO:0000313" key="3">
    <source>
        <dbReference type="EMBL" id="CAD8099775.1"/>
    </source>
</evidence>
<organism evidence="3 4">
    <name type="scientific">Paramecium primaurelia</name>
    <dbReference type="NCBI Taxonomy" id="5886"/>
    <lineage>
        <taxon>Eukaryota</taxon>
        <taxon>Sar</taxon>
        <taxon>Alveolata</taxon>
        <taxon>Ciliophora</taxon>
        <taxon>Intramacronucleata</taxon>
        <taxon>Oligohymenophorea</taxon>
        <taxon>Peniculida</taxon>
        <taxon>Parameciidae</taxon>
        <taxon>Paramecium</taxon>
    </lineage>
</organism>
<protein>
    <submittedName>
        <fullName evidence="3">Uncharacterized protein</fullName>
    </submittedName>
</protein>
<name>A0A8S1P9S5_PARPR</name>
<feature type="coiled-coil region" evidence="1">
    <location>
        <begin position="181"/>
        <end position="292"/>
    </location>
</feature>
<reference evidence="3" key="1">
    <citation type="submission" date="2021-01" db="EMBL/GenBank/DDBJ databases">
        <authorList>
            <consortium name="Genoscope - CEA"/>
            <person name="William W."/>
        </authorList>
    </citation>
    <scope>NUCLEOTIDE SEQUENCE</scope>
</reference>
<evidence type="ECO:0000256" key="2">
    <source>
        <dbReference type="SAM" id="MobiDB-lite"/>
    </source>
</evidence>
<keyword evidence="4" id="KW-1185">Reference proteome</keyword>
<feature type="compositionally biased region" description="Basic and acidic residues" evidence="2">
    <location>
        <begin position="36"/>
        <end position="48"/>
    </location>
</feature>